<dbReference type="AlphaFoldDB" id="A0AAJ7E347"/>
<gene>
    <name evidence="3" type="primary">LOC105368713</name>
</gene>
<evidence type="ECO:0000313" key="3">
    <source>
        <dbReference type="RefSeq" id="XP_011506095.1"/>
    </source>
</evidence>
<name>A0AAJ7E347_9HYME</name>
<feature type="region of interest" description="Disordered" evidence="1">
    <location>
        <begin position="88"/>
        <end position="117"/>
    </location>
</feature>
<organism evidence="2 3">
    <name type="scientific">Ceratosolen solmsi marchali</name>
    <dbReference type="NCBI Taxonomy" id="326594"/>
    <lineage>
        <taxon>Eukaryota</taxon>
        <taxon>Metazoa</taxon>
        <taxon>Ecdysozoa</taxon>
        <taxon>Arthropoda</taxon>
        <taxon>Hexapoda</taxon>
        <taxon>Insecta</taxon>
        <taxon>Pterygota</taxon>
        <taxon>Neoptera</taxon>
        <taxon>Endopterygota</taxon>
        <taxon>Hymenoptera</taxon>
        <taxon>Apocrita</taxon>
        <taxon>Proctotrupomorpha</taxon>
        <taxon>Chalcidoidea</taxon>
        <taxon>Agaonidae</taxon>
        <taxon>Agaoninae</taxon>
        <taxon>Ceratosolen</taxon>
    </lineage>
</organism>
<reference evidence="3" key="1">
    <citation type="submission" date="2025-08" db="UniProtKB">
        <authorList>
            <consortium name="RefSeq"/>
        </authorList>
    </citation>
    <scope>IDENTIFICATION</scope>
</reference>
<evidence type="ECO:0000313" key="2">
    <source>
        <dbReference type="Proteomes" id="UP000695007"/>
    </source>
</evidence>
<protein>
    <submittedName>
        <fullName evidence="3">Uncharacterized protein LOC105368713</fullName>
    </submittedName>
</protein>
<keyword evidence="2" id="KW-1185">Reference proteome</keyword>
<accession>A0AAJ7E347</accession>
<dbReference type="Proteomes" id="UP000695007">
    <property type="component" value="Unplaced"/>
</dbReference>
<dbReference type="KEGG" id="csol:105368713"/>
<sequence>MIFSKFISKQLHIVDLLPWISYQGSKIVDVDLIINKIITNNDEFISIITESVNAEKTVCYAPLQCLQNSMNRTRSSIPTQLTQLLQEDQSNDQLETEYPVNNKNRYPNSNGKGKNER</sequence>
<dbReference type="GeneID" id="105368713"/>
<dbReference type="RefSeq" id="XP_011506095.1">
    <property type="nucleotide sequence ID" value="XM_011507793.1"/>
</dbReference>
<evidence type="ECO:0000256" key="1">
    <source>
        <dbReference type="SAM" id="MobiDB-lite"/>
    </source>
</evidence>
<proteinExistence type="predicted"/>